<reference evidence="2 3" key="1">
    <citation type="journal article" date="2018" name="Sci. Rep.">
        <title>Genomic signatures of local adaptation to the degree of environmental predictability in rotifers.</title>
        <authorList>
            <person name="Franch-Gras L."/>
            <person name="Hahn C."/>
            <person name="Garcia-Roger E.M."/>
            <person name="Carmona M.J."/>
            <person name="Serra M."/>
            <person name="Gomez A."/>
        </authorList>
    </citation>
    <scope>NUCLEOTIDE SEQUENCE [LARGE SCALE GENOMIC DNA]</scope>
    <source>
        <strain evidence="2">HYR1</strain>
    </source>
</reference>
<dbReference type="InterPro" id="IPR024610">
    <property type="entry name" value="ING_N_histone-binding"/>
</dbReference>
<organism evidence="2 3">
    <name type="scientific">Brachionus plicatilis</name>
    <name type="common">Marine rotifer</name>
    <name type="synonym">Brachionus muelleri</name>
    <dbReference type="NCBI Taxonomy" id="10195"/>
    <lineage>
        <taxon>Eukaryota</taxon>
        <taxon>Metazoa</taxon>
        <taxon>Spiralia</taxon>
        <taxon>Gnathifera</taxon>
        <taxon>Rotifera</taxon>
        <taxon>Eurotatoria</taxon>
        <taxon>Monogononta</taxon>
        <taxon>Pseudotrocha</taxon>
        <taxon>Ploima</taxon>
        <taxon>Brachionidae</taxon>
        <taxon>Brachionus</taxon>
    </lineage>
</organism>
<dbReference type="Gene3D" id="6.10.140.1740">
    <property type="match status" value="1"/>
</dbReference>
<dbReference type="AlphaFoldDB" id="A0A3M7SX96"/>
<keyword evidence="3" id="KW-1185">Reference proteome</keyword>
<dbReference type="Proteomes" id="UP000276133">
    <property type="component" value="Unassembled WGS sequence"/>
</dbReference>
<comment type="caution">
    <text evidence="2">The sequence shown here is derived from an EMBL/GenBank/DDBJ whole genome shotgun (WGS) entry which is preliminary data.</text>
</comment>
<dbReference type="GO" id="GO:0005634">
    <property type="term" value="C:nucleus"/>
    <property type="evidence" value="ECO:0007669"/>
    <property type="project" value="TreeGrafter"/>
</dbReference>
<dbReference type="InterPro" id="IPR028651">
    <property type="entry name" value="ING_fam"/>
</dbReference>
<feature type="domain" description="Inhibitor of growth protein N-terminal histone-binding" evidence="1">
    <location>
        <begin position="96"/>
        <end position="202"/>
    </location>
</feature>
<sequence>MNFQTYTKVMQKKFEQLTFLFDWNKITIKTYPVKLNQFYLPRLCGQKICRHGESPGRGLETTSFRESCIQIIRMSHNKPNTTERSPSSEKIKKNPFFDDFVDCIENLPSRLQLLLSEVRNVDVLVKARHRKLHVLKLEIISKSQEAASEDEKRMVVDNLLIRMHQLLIQCQTLGDQKIRLTSQIIDLIGSKTRQLGFDPRSSEAKFQLDIDEEKILSEFRLTCKKNRPIHHHYNAANSSVNSRSSTRQFQNLTKAGTKQTVEIGKKVYTKKGPNLHRDMWNDDSSNLDYSPHNATSQLNGHLFVKKKPLNQRVNQPCASFSDSKKSFKKLNESKNKNFFLFLVPIDEIEEIFNIFNTSWSEYLLDLNGWKKCISLSRGRFESEWGLKDDFSVGYDFVKKKRLFYISKEFHLYFDTSVVSNPERYGQDKPAHYTDGFFGRSARRSNFWTAKINVTKYTDGQKTGLKNTGGQKYGQIFGVTAKKLASFLAAHRLADRPNDRPFKDCPANADTVTVSENFGRLSVRLYGSQH</sequence>
<dbReference type="EMBL" id="REGN01000651">
    <property type="protein sequence ID" value="RNA40342.1"/>
    <property type="molecule type" value="Genomic_DNA"/>
</dbReference>
<name>A0A3M7SX96_BRAPC</name>
<proteinExistence type="predicted"/>
<dbReference type="PANTHER" id="PTHR10333">
    <property type="entry name" value="INHIBITOR OF GROWTH PROTEIN"/>
    <property type="match status" value="1"/>
</dbReference>
<dbReference type="CDD" id="cd16857">
    <property type="entry name" value="ING_ING1_2"/>
    <property type="match status" value="1"/>
</dbReference>
<accession>A0A3M7SX96</accession>
<dbReference type="SMART" id="SM01408">
    <property type="entry name" value="ING"/>
    <property type="match status" value="1"/>
</dbReference>
<gene>
    <name evidence="2" type="ORF">BpHYR1_042483</name>
</gene>
<dbReference type="GO" id="GO:0045893">
    <property type="term" value="P:positive regulation of DNA-templated transcription"/>
    <property type="evidence" value="ECO:0007669"/>
    <property type="project" value="TreeGrafter"/>
</dbReference>
<dbReference type="OrthoDB" id="5411773at2759"/>
<evidence type="ECO:0000313" key="2">
    <source>
        <dbReference type="EMBL" id="RNA40342.1"/>
    </source>
</evidence>
<protein>
    <submittedName>
        <fullName evidence="2">Inhibitor of growth 1</fullName>
    </submittedName>
</protein>
<dbReference type="PANTHER" id="PTHR10333:SF89">
    <property type="entry name" value="INHIBITOR OF GROWTH PROTEIN"/>
    <property type="match status" value="1"/>
</dbReference>
<evidence type="ECO:0000313" key="3">
    <source>
        <dbReference type="Proteomes" id="UP000276133"/>
    </source>
</evidence>
<evidence type="ECO:0000259" key="1">
    <source>
        <dbReference type="SMART" id="SM01408"/>
    </source>
</evidence>
<dbReference type="STRING" id="10195.A0A3M7SX96"/>
<dbReference type="Pfam" id="PF12998">
    <property type="entry name" value="ING"/>
    <property type="match status" value="1"/>
</dbReference>